<protein>
    <submittedName>
        <fullName evidence="1">Uncharacterized protein</fullName>
    </submittedName>
</protein>
<organism evidence="1 2">
    <name type="scientific">Daphnia magna</name>
    <dbReference type="NCBI Taxonomy" id="35525"/>
    <lineage>
        <taxon>Eukaryota</taxon>
        <taxon>Metazoa</taxon>
        <taxon>Ecdysozoa</taxon>
        <taxon>Arthropoda</taxon>
        <taxon>Crustacea</taxon>
        <taxon>Branchiopoda</taxon>
        <taxon>Diplostraca</taxon>
        <taxon>Cladocera</taxon>
        <taxon>Anomopoda</taxon>
        <taxon>Daphniidae</taxon>
        <taxon>Daphnia</taxon>
    </lineage>
</organism>
<sequence length="57" mass="6402">MRQEAFQKESSNICWAQIVPPHLLHTKAHGTLGLIGVFRGIRIPCRLLSSSLFNIQS</sequence>
<keyword evidence="2" id="KW-1185">Reference proteome</keyword>
<dbReference type="Proteomes" id="UP000076858">
    <property type="component" value="Unassembled WGS sequence"/>
</dbReference>
<evidence type="ECO:0000313" key="2">
    <source>
        <dbReference type="Proteomes" id="UP000076858"/>
    </source>
</evidence>
<evidence type="ECO:0000313" key="1">
    <source>
        <dbReference type="EMBL" id="KZS05330.1"/>
    </source>
</evidence>
<name>A0A164MT10_9CRUS</name>
<gene>
    <name evidence="1" type="ORF">APZ42_031523</name>
</gene>
<reference evidence="1 2" key="1">
    <citation type="submission" date="2016-03" db="EMBL/GenBank/DDBJ databases">
        <title>EvidentialGene: Evidence-directed Construction of Genes on Genomes.</title>
        <authorList>
            <person name="Gilbert D.G."/>
            <person name="Choi J.-H."/>
            <person name="Mockaitis K."/>
            <person name="Colbourne J."/>
            <person name="Pfrender M."/>
        </authorList>
    </citation>
    <scope>NUCLEOTIDE SEQUENCE [LARGE SCALE GENOMIC DNA]</scope>
    <source>
        <strain evidence="1 2">Xinb3</strain>
        <tissue evidence="1">Complete organism</tissue>
    </source>
</reference>
<comment type="caution">
    <text evidence="1">The sequence shown here is derived from an EMBL/GenBank/DDBJ whole genome shotgun (WGS) entry which is preliminary data.</text>
</comment>
<proteinExistence type="predicted"/>
<dbReference type="AlphaFoldDB" id="A0A164MT10"/>
<accession>A0A164MT10</accession>
<dbReference type="EMBL" id="LRGB01002961">
    <property type="protein sequence ID" value="KZS05330.1"/>
    <property type="molecule type" value="Genomic_DNA"/>
</dbReference>